<evidence type="ECO:0000256" key="8">
    <source>
        <dbReference type="SAM" id="MobiDB-lite"/>
    </source>
</evidence>
<keyword evidence="5 7" id="KW-0235">DNA replication</keyword>
<comment type="subunit">
    <text evidence="3">Component of the GINS complex which is a heterotetramer of SLD5, PSF1, PSF2 and PSF3.</text>
</comment>
<dbReference type="Pfam" id="PF05916">
    <property type="entry name" value="Sld5"/>
    <property type="match status" value="1"/>
</dbReference>
<evidence type="ECO:0000256" key="4">
    <source>
        <dbReference type="ARBA" id="ARBA00015143"/>
    </source>
</evidence>
<feature type="region of interest" description="Disordered" evidence="8">
    <location>
        <begin position="80"/>
        <end position="102"/>
    </location>
</feature>
<dbReference type="PANTHER" id="PTHR12914">
    <property type="entry name" value="PARTNER OF SLD5"/>
    <property type="match status" value="1"/>
</dbReference>
<dbReference type="Proteomes" id="UP001378960">
    <property type="component" value="Unassembled WGS sequence"/>
</dbReference>
<dbReference type="InterPro" id="IPR056783">
    <property type="entry name" value="PSF1_C"/>
</dbReference>
<dbReference type="InterPro" id="IPR036224">
    <property type="entry name" value="GINS_bundle-like_dom_sf"/>
</dbReference>
<dbReference type="CDD" id="cd21696">
    <property type="entry name" value="GINS_B_Psf1"/>
    <property type="match status" value="1"/>
</dbReference>
<dbReference type="InterPro" id="IPR005339">
    <property type="entry name" value="GINS_Psf1"/>
</dbReference>
<reference evidence="11 12" key="1">
    <citation type="journal article" date="2023" name="Elife">
        <title>Identification of key yeast species and microbe-microbe interactions impacting larval growth of Drosophila in the wild.</title>
        <authorList>
            <person name="Mure A."/>
            <person name="Sugiura Y."/>
            <person name="Maeda R."/>
            <person name="Honda K."/>
            <person name="Sakurai N."/>
            <person name="Takahashi Y."/>
            <person name="Watada M."/>
            <person name="Katoh T."/>
            <person name="Gotoh A."/>
            <person name="Gotoh Y."/>
            <person name="Taniguchi I."/>
            <person name="Nakamura K."/>
            <person name="Hayashi T."/>
            <person name="Katayama T."/>
            <person name="Uemura T."/>
            <person name="Hattori Y."/>
        </authorList>
    </citation>
    <scope>NUCLEOTIDE SEQUENCE [LARGE SCALE GENOMIC DNA]</scope>
    <source>
        <strain evidence="11 12">PK-24</strain>
    </source>
</reference>
<dbReference type="CDD" id="cd11710">
    <property type="entry name" value="GINS_A_psf1"/>
    <property type="match status" value="1"/>
</dbReference>
<proteinExistence type="inferred from homology"/>
<comment type="function">
    <text evidence="7">Required for correct functioning of the GINS complex, a complex that plays an essential role in the initiation of DNA replication, and progression of DNA replication forks. GINS complex seems to bind preferentially to single-stranded DNA.</text>
</comment>
<dbReference type="PANTHER" id="PTHR12914:SF2">
    <property type="entry name" value="DNA REPLICATION COMPLEX GINS PROTEIN PSF1"/>
    <property type="match status" value="1"/>
</dbReference>
<comment type="similarity">
    <text evidence="2 7">Belongs to the GINS1/PSF1 family.</text>
</comment>
<dbReference type="AlphaFoldDB" id="A0AAV5QXB3"/>
<evidence type="ECO:0000256" key="3">
    <source>
        <dbReference type="ARBA" id="ARBA00011352"/>
    </source>
</evidence>
<keyword evidence="12" id="KW-1185">Reference proteome</keyword>
<evidence type="ECO:0000256" key="6">
    <source>
        <dbReference type="ARBA" id="ARBA00023242"/>
    </source>
</evidence>
<accession>A0AAV5QXB3</accession>
<name>A0AAV5QXB3_PICKL</name>
<dbReference type="SUPFAM" id="SSF158573">
    <property type="entry name" value="GINS helical bundle-like"/>
    <property type="match status" value="2"/>
</dbReference>
<keyword evidence="6 7" id="KW-0539">Nucleus</keyword>
<protein>
    <recommendedName>
        <fullName evidence="4 7">DNA replication complex GINS protein PSF1</fullName>
    </recommendedName>
</protein>
<comment type="caution">
    <text evidence="11">The sequence shown here is derived from an EMBL/GenBank/DDBJ whole genome shotgun (WGS) entry which is preliminary data.</text>
</comment>
<comment type="subcellular location">
    <subcellularLocation>
        <location evidence="1 7">Nucleus</location>
    </subcellularLocation>
</comment>
<feature type="domain" description="GINS subunit" evidence="9">
    <location>
        <begin position="93"/>
        <end position="180"/>
    </location>
</feature>
<feature type="domain" description="DNA replication complex GINS protein PSF1 C-terminal" evidence="10">
    <location>
        <begin position="196"/>
        <end position="243"/>
    </location>
</feature>
<evidence type="ECO:0000256" key="2">
    <source>
        <dbReference type="ARBA" id="ARBA00006677"/>
    </source>
</evidence>
<gene>
    <name evidence="11" type="ORF">DAPK24_005110</name>
</gene>
<feature type="compositionally biased region" description="Low complexity" evidence="8">
    <location>
        <begin position="84"/>
        <end position="100"/>
    </location>
</feature>
<evidence type="ECO:0000256" key="7">
    <source>
        <dbReference type="RuleBase" id="RU368085"/>
    </source>
</evidence>
<evidence type="ECO:0000259" key="10">
    <source>
        <dbReference type="Pfam" id="PF24997"/>
    </source>
</evidence>
<evidence type="ECO:0000313" key="12">
    <source>
        <dbReference type="Proteomes" id="UP001378960"/>
    </source>
</evidence>
<dbReference type="Gene3D" id="1.20.58.1030">
    <property type="match status" value="1"/>
</dbReference>
<dbReference type="Pfam" id="PF24997">
    <property type="entry name" value="PSF1_C"/>
    <property type="match status" value="1"/>
</dbReference>
<evidence type="ECO:0000256" key="5">
    <source>
        <dbReference type="ARBA" id="ARBA00022705"/>
    </source>
</evidence>
<evidence type="ECO:0000259" key="9">
    <source>
        <dbReference type="Pfam" id="PF05916"/>
    </source>
</evidence>
<evidence type="ECO:0000313" key="11">
    <source>
        <dbReference type="EMBL" id="GMM43936.1"/>
    </source>
</evidence>
<dbReference type="GO" id="GO:1902983">
    <property type="term" value="P:DNA strand elongation involved in mitotic DNA replication"/>
    <property type="evidence" value="ECO:0007669"/>
    <property type="project" value="TreeGrafter"/>
</dbReference>
<evidence type="ECO:0000256" key="1">
    <source>
        <dbReference type="ARBA" id="ARBA00004123"/>
    </source>
</evidence>
<sequence length="244" mass="27626">MYGDLGKKLVLSAKRANNLDKIPLFENEIVQSIINESNDLQKQIDGISNEPILTNQSNNTNISTFNSSVMNTPRKSAADTSFFSSSVNNTPNNNDNNSNKKNNKSAEVQHVLDNLPEFVKDMFIARNKRCLFAYEMSRIKKLDEMVWNNIELSSEQLADLSHNERVYLEKYTSLVSGMKGVMPDVDLGGSLEPPSDVFIDVRVLKDAGEIMTEYGVFNLTKDSQFFVRKVDVERLIQQGYLKQI</sequence>
<dbReference type="InterPro" id="IPR021151">
    <property type="entry name" value="GINS_A"/>
</dbReference>
<dbReference type="EMBL" id="BTGB01000001">
    <property type="protein sequence ID" value="GMM43936.1"/>
    <property type="molecule type" value="Genomic_DNA"/>
</dbReference>
<dbReference type="GO" id="GO:0000811">
    <property type="term" value="C:GINS complex"/>
    <property type="evidence" value="ECO:0007669"/>
    <property type="project" value="UniProtKB-UniRule"/>
</dbReference>
<organism evidence="11 12">
    <name type="scientific">Pichia kluyveri</name>
    <name type="common">Yeast</name>
    <dbReference type="NCBI Taxonomy" id="36015"/>
    <lineage>
        <taxon>Eukaryota</taxon>
        <taxon>Fungi</taxon>
        <taxon>Dikarya</taxon>
        <taxon>Ascomycota</taxon>
        <taxon>Saccharomycotina</taxon>
        <taxon>Pichiomycetes</taxon>
        <taxon>Pichiales</taxon>
        <taxon>Pichiaceae</taxon>
        <taxon>Pichia</taxon>
    </lineage>
</organism>